<dbReference type="InterPro" id="IPR004167">
    <property type="entry name" value="PSBD"/>
</dbReference>
<dbReference type="PROSITE" id="PS51826">
    <property type="entry name" value="PSBD"/>
    <property type="match status" value="1"/>
</dbReference>
<dbReference type="EMBL" id="FMXQ01000004">
    <property type="protein sequence ID" value="SDB29850.1"/>
    <property type="molecule type" value="Genomic_DNA"/>
</dbReference>
<dbReference type="SUPFAM" id="SSF47005">
    <property type="entry name" value="Peripheral subunit-binding domain of 2-oxo acid dehydrogenase complex"/>
    <property type="match status" value="1"/>
</dbReference>
<feature type="domain" description="Peripheral subunit-binding (PSBD)" evidence="2">
    <location>
        <begin position="16"/>
        <end position="53"/>
    </location>
</feature>
<accession>A0A1G6CAG3</accession>
<dbReference type="InterPro" id="IPR036625">
    <property type="entry name" value="E3-bd_dom_sf"/>
</dbReference>
<protein>
    <submittedName>
        <fullName evidence="3">Pyruvate dehydrogenase E2 component (Dihydrolipoamide acetyltransferase)</fullName>
    </submittedName>
</protein>
<keyword evidence="3" id="KW-0808">Transferase</keyword>
<gene>
    <name evidence="3" type="ORF">SAMN02982931_02257</name>
</gene>
<dbReference type="GO" id="GO:0006086">
    <property type="term" value="P:pyruvate decarboxylation to acetyl-CoA"/>
    <property type="evidence" value="ECO:0007669"/>
    <property type="project" value="InterPro"/>
</dbReference>
<reference evidence="3 4" key="1">
    <citation type="submission" date="2016-10" db="EMBL/GenBank/DDBJ databases">
        <authorList>
            <person name="de Groot N.N."/>
        </authorList>
    </citation>
    <scope>NUCLEOTIDE SEQUENCE [LARGE SCALE GENOMIC DNA]</scope>
    <source>
        <strain evidence="3 4">ATCC 35022</strain>
    </source>
</reference>
<keyword evidence="4" id="KW-1185">Reference proteome</keyword>
<evidence type="ECO:0000313" key="3">
    <source>
        <dbReference type="EMBL" id="SDB29850.1"/>
    </source>
</evidence>
<name>A0A1G6CAG3_9HYPH</name>
<sequence length="227" mass="23650">MTPKRAPTDQPGPRVRSTPYARRLARERGIPLSALAGTGPNGRVTGKDVTDFVPAVATAAAATVHAPMPAALAASVSLAAIRDLLPQFDDVVPAIELVDVCLKATAAALRSAPDLATVIVLDSRRLAGLDRLTLGAIATLRQESDSADEVADGGDLVVTWIDRAGIRPVAMPMPEGAAARLVIAASADSDRAECLLSYDPRRIGDSEAADFLLAFKAAMEIPLRLIA</sequence>
<dbReference type="AlphaFoldDB" id="A0A1G6CAG3"/>
<dbReference type="PANTHER" id="PTHR23151">
    <property type="entry name" value="DIHYDROLIPOAMIDE ACETYL/SUCCINYL-TRANSFERASE-RELATED"/>
    <property type="match status" value="1"/>
</dbReference>
<dbReference type="Pfam" id="PF02817">
    <property type="entry name" value="E3_binding"/>
    <property type="match status" value="1"/>
</dbReference>
<evidence type="ECO:0000259" key="2">
    <source>
        <dbReference type="PROSITE" id="PS51826"/>
    </source>
</evidence>
<dbReference type="PANTHER" id="PTHR23151:SF90">
    <property type="entry name" value="DIHYDROLIPOYLLYSINE-RESIDUE ACETYLTRANSFERASE COMPONENT OF PYRUVATE DEHYDROGENASE COMPLEX, MITOCHONDRIAL-RELATED"/>
    <property type="match status" value="1"/>
</dbReference>
<dbReference type="Gene3D" id="4.10.320.10">
    <property type="entry name" value="E3-binding domain"/>
    <property type="match status" value="1"/>
</dbReference>
<dbReference type="RefSeq" id="WP_090876529.1">
    <property type="nucleotide sequence ID" value="NZ_FMXQ01000004.1"/>
</dbReference>
<organism evidence="3 4">
    <name type="scientific">Bauldia litoralis</name>
    <dbReference type="NCBI Taxonomy" id="665467"/>
    <lineage>
        <taxon>Bacteria</taxon>
        <taxon>Pseudomonadati</taxon>
        <taxon>Pseudomonadota</taxon>
        <taxon>Alphaproteobacteria</taxon>
        <taxon>Hyphomicrobiales</taxon>
        <taxon>Kaistiaceae</taxon>
        <taxon>Bauldia</taxon>
    </lineage>
</organism>
<comment type="similarity">
    <text evidence="1">Belongs to the 2-oxoacid dehydrogenase family.</text>
</comment>
<evidence type="ECO:0000313" key="4">
    <source>
        <dbReference type="Proteomes" id="UP000199071"/>
    </source>
</evidence>
<keyword evidence="3" id="KW-0670">Pyruvate</keyword>
<dbReference type="GO" id="GO:0045254">
    <property type="term" value="C:pyruvate dehydrogenase complex"/>
    <property type="evidence" value="ECO:0007669"/>
    <property type="project" value="InterPro"/>
</dbReference>
<evidence type="ECO:0000256" key="1">
    <source>
        <dbReference type="ARBA" id="ARBA00007317"/>
    </source>
</evidence>
<proteinExistence type="inferred from homology"/>
<dbReference type="Proteomes" id="UP000199071">
    <property type="component" value="Unassembled WGS sequence"/>
</dbReference>
<dbReference type="STRING" id="665467.SAMN02982931_02257"/>
<dbReference type="InterPro" id="IPR045257">
    <property type="entry name" value="E2/Pdx1"/>
</dbReference>
<dbReference type="OrthoDB" id="8101032at2"/>
<dbReference type="GO" id="GO:0016746">
    <property type="term" value="F:acyltransferase activity"/>
    <property type="evidence" value="ECO:0007669"/>
    <property type="project" value="InterPro"/>
</dbReference>